<dbReference type="HAMAP" id="MF_00457">
    <property type="entry name" value="UPF0173"/>
    <property type="match status" value="1"/>
</dbReference>
<gene>
    <name evidence="4" type="ORF">GWO12_09405</name>
</gene>
<name>A0AAE4ZBP1_9BACT</name>
<dbReference type="PANTHER" id="PTHR43546:SF3">
    <property type="entry name" value="UPF0173 METAL-DEPENDENT HYDROLASE MJ1163"/>
    <property type="match status" value="1"/>
</dbReference>
<feature type="domain" description="Metallo-beta-lactamase" evidence="3">
    <location>
        <begin position="8"/>
        <end position="194"/>
    </location>
</feature>
<accession>A0AAE4ZBP1</accession>
<evidence type="ECO:0000256" key="1">
    <source>
        <dbReference type="ARBA" id="ARBA00022801"/>
    </source>
</evidence>
<comment type="similarity">
    <text evidence="2">Belongs to the UPF0173 family.</text>
</comment>
<dbReference type="Gene3D" id="3.60.15.10">
    <property type="entry name" value="Ribonuclease Z/Hydroxyacylglutathione hydrolase-like"/>
    <property type="match status" value="1"/>
</dbReference>
<sequence>MSQATFHGHSCFTLTTDDGTVLLIDPFLTGNPLADVEPDDIKKVDYLLLTHGHGDHIGDGWEIAKRTGAMVVSTFEIVSFAQQVQGIENAHPLHIGGGFNFPVGYIKMTPALHGGAVEGDESGQYTTVPGGFLINVDGKTVYHAGDTALLKDMELLKGQVDLALLPIGDNFTMGPDDAARAVEMIEPDTVIPMHYNTFDPIKQDPKAFADRVGKKAKVVVLEPGQTHEF</sequence>
<dbReference type="Pfam" id="PF12706">
    <property type="entry name" value="Lactamase_B_2"/>
    <property type="match status" value="1"/>
</dbReference>
<organism evidence="4 5">
    <name type="scientific">Candidatus Kutchimonas denitrificans</name>
    <dbReference type="NCBI Taxonomy" id="3056748"/>
    <lineage>
        <taxon>Bacteria</taxon>
        <taxon>Pseudomonadati</taxon>
        <taxon>Gemmatimonadota</taxon>
        <taxon>Gemmatimonadia</taxon>
        <taxon>Candidatus Palauibacterales</taxon>
        <taxon>Candidatus Palauibacteraceae</taxon>
        <taxon>Candidatus Kutchimonas</taxon>
    </lineage>
</organism>
<proteinExistence type="inferred from homology"/>
<protein>
    <recommendedName>
        <fullName evidence="2">UPF0173 metal-dependent hydrolase GWO12_09405</fullName>
    </recommendedName>
</protein>
<dbReference type="InterPro" id="IPR001279">
    <property type="entry name" value="Metallo-B-lactamas"/>
</dbReference>
<dbReference type="PANTHER" id="PTHR43546">
    <property type="entry name" value="UPF0173 METAL-DEPENDENT HYDROLASE MJ1163-RELATED"/>
    <property type="match status" value="1"/>
</dbReference>
<dbReference type="NCBIfam" id="NF001911">
    <property type="entry name" value="PRK00685.1"/>
    <property type="match status" value="1"/>
</dbReference>
<dbReference type="InterPro" id="IPR036866">
    <property type="entry name" value="RibonucZ/Hydroxyglut_hydro"/>
</dbReference>
<evidence type="ECO:0000259" key="3">
    <source>
        <dbReference type="SMART" id="SM00849"/>
    </source>
</evidence>
<dbReference type="SUPFAM" id="SSF56281">
    <property type="entry name" value="Metallo-hydrolase/oxidoreductase"/>
    <property type="match status" value="1"/>
</dbReference>
<dbReference type="AlphaFoldDB" id="A0AAE4ZBP1"/>
<dbReference type="EMBL" id="JAACAK010000070">
    <property type="protein sequence ID" value="NIR75311.1"/>
    <property type="molecule type" value="Genomic_DNA"/>
</dbReference>
<keyword evidence="1 2" id="KW-0378">Hydrolase</keyword>
<reference evidence="4 5" key="1">
    <citation type="submission" date="2020-01" db="EMBL/GenBank/DDBJ databases">
        <title>Genomes assembled from Gulf of Kutch pelagic sediment metagenomes.</title>
        <authorList>
            <person name="Chandrashekar M."/>
            <person name="Mahajan M.S."/>
            <person name="Dave K.J."/>
            <person name="Vatsa P."/>
            <person name="Nathani N.M."/>
        </authorList>
    </citation>
    <scope>NUCLEOTIDE SEQUENCE [LARGE SCALE GENOMIC DNA]</scope>
    <source>
        <strain evidence="4">KS3-K002</strain>
    </source>
</reference>
<dbReference type="InterPro" id="IPR022877">
    <property type="entry name" value="UPF0173"/>
</dbReference>
<dbReference type="Proteomes" id="UP000702544">
    <property type="component" value="Unassembled WGS sequence"/>
</dbReference>
<dbReference type="GO" id="GO:0016787">
    <property type="term" value="F:hydrolase activity"/>
    <property type="evidence" value="ECO:0007669"/>
    <property type="project" value="UniProtKB-UniRule"/>
</dbReference>
<evidence type="ECO:0000313" key="4">
    <source>
        <dbReference type="EMBL" id="NIR75311.1"/>
    </source>
</evidence>
<evidence type="ECO:0000256" key="2">
    <source>
        <dbReference type="HAMAP-Rule" id="MF_00457"/>
    </source>
</evidence>
<dbReference type="SMART" id="SM00849">
    <property type="entry name" value="Lactamase_B"/>
    <property type="match status" value="1"/>
</dbReference>
<evidence type="ECO:0000313" key="5">
    <source>
        <dbReference type="Proteomes" id="UP000702544"/>
    </source>
</evidence>
<dbReference type="InterPro" id="IPR050114">
    <property type="entry name" value="UPF0173_UPF0282_UlaG_hydrolase"/>
</dbReference>
<comment type="caution">
    <text evidence="4">The sequence shown here is derived from an EMBL/GenBank/DDBJ whole genome shotgun (WGS) entry which is preliminary data.</text>
</comment>